<dbReference type="Pfam" id="PF00171">
    <property type="entry name" value="Aldedh"/>
    <property type="match status" value="1"/>
</dbReference>
<keyword evidence="5" id="KW-1185">Reference proteome</keyword>
<comment type="similarity">
    <text evidence="1">Belongs to the aldehyde dehydrogenase family.</text>
</comment>
<dbReference type="Gene3D" id="3.40.309.10">
    <property type="entry name" value="Aldehyde Dehydrogenase, Chain A, domain 2"/>
    <property type="match status" value="1"/>
</dbReference>
<feature type="non-terminal residue" evidence="4">
    <location>
        <position position="64"/>
    </location>
</feature>
<evidence type="ECO:0000256" key="2">
    <source>
        <dbReference type="ARBA" id="ARBA00023002"/>
    </source>
</evidence>
<comment type="caution">
    <text evidence="4">The sequence shown here is derived from an EMBL/GenBank/DDBJ whole genome shotgun (WGS) entry which is preliminary data.</text>
</comment>
<evidence type="ECO:0000313" key="4">
    <source>
        <dbReference type="EMBL" id="KAJ6672422.1"/>
    </source>
</evidence>
<dbReference type="GO" id="GO:0005506">
    <property type="term" value="F:iron ion binding"/>
    <property type="evidence" value="ECO:0007669"/>
    <property type="project" value="InterPro"/>
</dbReference>
<dbReference type="AlphaFoldDB" id="A0A9Q0SCI1"/>
<dbReference type="SUPFAM" id="SSF53720">
    <property type="entry name" value="ALDH-like"/>
    <property type="match status" value="1"/>
</dbReference>
<gene>
    <name evidence="4" type="ORF">OIU85_013733</name>
</gene>
<dbReference type="InterPro" id="IPR016163">
    <property type="entry name" value="Ald_DH_C"/>
</dbReference>
<dbReference type="OrthoDB" id="1696830at2759"/>
<organism evidence="4 5">
    <name type="scientific">Salix viminalis</name>
    <name type="common">Common osier</name>
    <name type="synonym">Basket willow</name>
    <dbReference type="NCBI Taxonomy" id="40686"/>
    <lineage>
        <taxon>Eukaryota</taxon>
        <taxon>Viridiplantae</taxon>
        <taxon>Streptophyta</taxon>
        <taxon>Embryophyta</taxon>
        <taxon>Tracheophyta</taxon>
        <taxon>Spermatophyta</taxon>
        <taxon>Magnoliopsida</taxon>
        <taxon>eudicotyledons</taxon>
        <taxon>Gunneridae</taxon>
        <taxon>Pentapetalae</taxon>
        <taxon>rosids</taxon>
        <taxon>fabids</taxon>
        <taxon>Malpighiales</taxon>
        <taxon>Salicaceae</taxon>
        <taxon>Saliceae</taxon>
        <taxon>Salix</taxon>
    </lineage>
</organism>
<reference evidence="4" key="2">
    <citation type="journal article" date="2023" name="Int. J. Mol. Sci.">
        <title>De Novo Assembly and Annotation of 11 Diverse Shrub Willow (Salix) Genomes Reveals Novel Gene Organization in Sex-Linked Regions.</title>
        <authorList>
            <person name="Hyden B."/>
            <person name="Feng K."/>
            <person name="Yates T.B."/>
            <person name="Jawdy S."/>
            <person name="Cereghino C."/>
            <person name="Smart L.B."/>
            <person name="Muchero W."/>
        </authorList>
    </citation>
    <scope>NUCLEOTIDE SEQUENCE [LARGE SCALE GENOMIC DNA]</scope>
    <source>
        <tissue evidence="4">Shoot tip</tissue>
    </source>
</reference>
<dbReference type="GO" id="GO:0016705">
    <property type="term" value="F:oxidoreductase activity, acting on paired donors, with incorporation or reduction of molecular oxygen"/>
    <property type="evidence" value="ECO:0007669"/>
    <property type="project" value="InterPro"/>
</dbReference>
<evidence type="ECO:0000313" key="5">
    <source>
        <dbReference type="Proteomes" id="UP001151529"/>
    </source>
</evidence>
<dbReference type="InterPro" id="IPR017972">
    <property type="entry name" value="Cyt_P450_CS"/>
</dbReference>
<sequence>DADFDKAVELAHHALFFNQGQRCCAGSRMYIHEHVYDEFIEKAKAHALRRIVGDPFKKGVNQGP</sequence>
<dbReference type="GO" id="GO:0016620">
    <property type="term" value="F:oxidoreductase activity, acting on the aldehyde or oxo group of donors, NAD or NADP as acceptor"/>
    <property type="evidence" value="ECO:0007669"/>
    <property type="project" value="InterPro"/>
</dbReference>
<protein>
    <submittedName>
        <fullName evidence="4">ALDEHYDE DEHYDROGENASE-RELATED</fullName>
    </submittedName>
</protein>
<proteinExistence type="inferred from homology"/>
<dbReference type="PANTHER" id="PTHR11699">
    <property type="entry name" value="ALDEHYDE DEHYDROGENASE-RELATED"/>
    <property type="match status" value="1"/>
</dbReference>
<dbReference type="InterPro" id="IPR016161">
    <property type="entry name" value="Ald_DH/histidinol_DH"/>
</dbReference>
<evidence type="ECO:0000256" key="1">
    <source>
        <dbReference type="ARBA" id="ARBA00009986"/>
    </source>
</evidence>
<dbReference type="InterPro" id="IPR015590">
    <property type="entry name" value="Aldehyde_DH_dom"/>
</dbReference>
<dbReference type="PROSITE" id="PS00086">
    <property type="entry name" value="CYTOCHROME_P450"/>
    <property type="match status" value="1"/>
</dbReference>
<feature type="domain" description="Aldehyde dehydrogenase" evidence="3">
    <location>
        <begin position="1"/>
        <end position="64"/>
    </location>
</feature>
<dbReference type="EMBL" id="JAPFFL010000018">
    <property type="protein sequence ID" value="KAJ6672422.1"/>
    <property type="molecule type" value="Genomic_DNA"/>
</dbReference>
<dbReference type="PROSITE" id="PS00070">
    <property type="entry name" value="ALDEHYDE_DEHYDR_CYS"/>
    <property type="match status" value="1"/>
</dbReference>
<evidence type="ECO:0000259" key="3">
    <source>
        <dbReference type="Pfam" id="PF00171"/>
    </source>
</evidence>
<keyword evidence="2" id="KW-0560">Oxidoreductase</keyword>
<name>A0A9Q0SCI1_SALVM</name>
<reference evidence="4" key="1">
    <citation type="submission" date="2022-11" db="EMBL/GenBank/DDBJ databases">
        <authorList>
            <person name="Hyden B.L."/>
            <person name="Feng K."/>
            <person name="Yates T."/>
            <person name="Jawdy S."/>
            <person name="Smart L.B."/>
            <person name="Muchero W."/>
        </authorList>
    </citation>
    <scope>NUCLEOTIDE SEQUENCE</scope>
    <source>
        <tissue evidence="4">Shoot tip</tissue>
    </source>
</reference>
<dbReference type="InterPro" id="IPR016160">
    <property type="entry name" value="Ald_DH_CS_CYS"/>
</dbReference>
<accession>A0A9Q0SCI1</accession>
<dbReference type="Proteomes" id="UP001151529">
    <property type="component" value="Chromosome 12"/>
</dbReference>